<reference evidence="1 2" key="1">
    <citation type="submission" date="2016-03" db="EMBL/GenBank/DDBJ databases">
        <title>How can Kluyveromyces marxianus grow so fast - potential evolutionary course in Saccharomyces Complex revealed by comparative genomics.</title>
        <authorList>
            <person name="Mo W."/>
            <person name="Lu W."/>
            <person name="Yang X."/>
            <person name="Qi J."/>
            <person name="Lv H."/>
        </authorList>
    </citation>
    <scope>NUCLEOTIDE SEQUENCE [LARGE SCALE GENOMIC DNA]</scope>
    <source>
        <strain evidence="1 2">FIM1</strain>
    </source>
</reference>
<name>A0ABX6F6R8_KLUMA</name>
<gene>
    <name evidence="1" type="ORF">FIM1_4324</name>
</gene>
<dbReference type="EMBL" id="CP015061">
    <property type="protein sequence ID" value="QGN18008.1"/>
    <property type="molecule type" value="Genomic_DNA"/>
</dbReference>
<proteinExistence type="predicted"/>
<accession>A0ABX6F6R8</accession>
<evidence type="ECO:0000313" key="1">
    <source>
        <dbReference type="EMBL" id="QGN18008.1"/>
    </source>
</evidence>
<evidence type="ECO:0000313" key="2">
    <source>
        <dbReference type="Proteomes" id="UP000422736"/>
    </source>
</evidence>
<sequence>MFLHDSVSVELIKEDYDKILSDHFTDSEQYLIYSKHQDFDLNSCMELCDTVETLNQTITETRMDMLKVQFDFNSYLQQSQKLRSEKDAEHLFAIENNGSIKASKTNGV</sequence>
<organism evidence="1 2">
    <name type="scientific">Kluyveromyces marxianus</name>
    <name type="common">Yeast</name>
    <name type="synonym">Candida kefyr</name>
    <dbReference type="NCBI Taxonomy" id="4911"/>
    <lineage>
        <taxon>Eukaryota</taxon>
        <taxon>Fungi</taxon>
        <taxon>Dikarya</taxon>
        <taxon>Ascomycota</taxon>
        <taxon>Saccharomycotina</taxon>
        <taxon>Saccharomycetes</taxon>
        <taxon>Saccharomycetales</taxon>
        <taxon>Saccharomycetaceae</taxon>
        <taxon>Kluyveromyces</taxon>
    </lineage>
</organism>
<reference evidence="1 2" key="2">
    <citation type="submission" date="2019-11" db="EMBL/GenBank/DDBJ databases">
        <authorList>
            <person name="Lu H."/>
        </authorList>
    </citation>
    <scope>NUCLEOTIDE SEQUENCE [LARGE SCALE GENOMIC DNA]</scope>
    <source>
        <strain evidence="1 2">FIM1</strain>
    </source>
</reference>
<keyword evidence="2" id="KW-1185">Reference proteome</keyword>
<protein>
    <submittedName>
        <fullName evidence="1">Uncharacterized protein</fullName>
    </submittedName>
</protein>
<dbReference type="Proteomes" id="UP000422736">
    <property type="component" value="Chromosome 7"/>
</dbReference>